<dbReference type="EMBL" id="BGZK01000422">
    <property type="protein sequence ID" value="GBP42708.1"/>
    <property type="molecule type" value="Genomic_DNA"/>
</dbReference>
<proteinExistence type="predicted"/>
<evidence type="ECO:0000313" key="1">
    <source>
        <dbReference type="EMBL" id="GBP42708.1"/>
    </source>
</evidence>
<comment type="caution">
    <text evidence="1">The sequence shown here is derived from an EMBL/GenBank/DDBJ whole genome shotgun (WGS) entry which is preliminary data.</text>
</comment>
<dbReference type="AlphaFoldDB" id="A0A4C1VUA7"/>
<keyword evidence="2" id="KW-1185">Reference proteome</keyword>
<protein>
    <submittedName>
        <fullName evidence="1">Uncharacterized protein</fullName>
    </submittedName>
</protein>
<accession>A0A4C1VUA7</accession>
<name>A0A4C1VUA7_EUMVA</name>
<evidence type="ECO:0000313" key="2">
    <source>
        <dbReference type="Proteomes" id="UP000299102"/>
    </source>
</evidence>
<organism evidence="1 2">
    <name type="scientific">Eumeta variegata</name>
    <name type="common">Bagworm moth</name>
    <name type="synonym">Eumeta japonica</name>
    <dbReference type="NCBI Taxonomy" id="151549"/>
    <lineage>
        <taxon>Eukaryota</taxon>
        <taxon>Metazoa</taxon>
        <taxon>Ecdysozoa</taxon>
        <taxon>Arthropoda</taxon>
        <taxon>Hexapoda</taxon>
        <taxon>Insecta</taxon>
        <taxon>Pterygota</taxon>
        <taxon>Neoptera</taxon>
        <taxon>Endopterygota</taxon>
        <taxon>Lepidoptera</taxon>
        <taxon>Glossata</taxon>
        <taxon>Ditrysia</taxon>
        <taxon>Tineoidea</taxon>
        <taxon>Psychidae</taxon>
        <taxon>Oiketicinae</taxon>
        <taxon>Eumeta</taxon>
    </lineage>
</organism>
<sequence>MRARCHGQCEIYASKYKSLHNTEMAIYKNVIAQLVTGAGFCRRAVGRFLPAPVNGSIAHWRAASAAFDDLNPRPLIARYRYLLNLRARSDLRAVDRVSIGAESLRHPIKSARLPVRVSNCPRMTVIVSPLMHGIGCNLRPRLCGQNYNRRDGRAFSFQR</sequence>
<reference evidence="1 2" key="1">
    <citation type="journal article" date="2019" name="Commun. Biol.">
        <title>The bagworm genome reveals a unique fibroin gene that provides high tensile strength.</title>
        <authorList>
            <person name="Kono N."/>
            <person name="Nakamura H."/>
            <person name="Ohtoshi R."/>
            <person name="Tomita M."/>
            <person name="Numata K."/>
            <person name="Arakawa K."/>
        </authorList>
    </citation>
    <scope>NUCLEOTIDE SEQUENCE [LARGE SCALE GENOMIC DNA]</scope>
</reference>
<gene>
    <name evidence="1" type="ORF">EVAR_21984_1</name>
</gene>
<dbReference type="Proteomes" id="UP000299102">
    <property type="component" value="Unassembled WGS sequence"/>
</dbReference>